<organism evidence="2">
    <name type="scientific">marine sediment metagenome</name>
    <dbReference type="NCBI Taxonomy" id="412755"/>
    <lineage>
        <taxon>unclassified sequences</taxon>
        <taxon>metagenomes</taxon>
        <taxon>ecological metagenomes</taxon>
    </lineage>
</organism>
<dbReference type="SUPFAM" id="SSF53649">
    <property type="entry name" value="Alkaline phosphatase-like"/>
    <property type="match status" value="1"/>
</dbReference>
<sequence length="169" mass="18777">ESIAYAIPSTTAVGIYVNEKGRFETAKVESSEVGKVIEELIEKLEKVEDNGKKVVSRIIRREEVYKGKAVEKAPDILVEAEDYCIDASLLAPSVIDKRTTSEHAMNGIFLAYGPDIREGELEAEIIDIAPTILHMFEIPVPSDIDGSVLDIFKPESGMSRKVQKKKENR</sequence>
<feature type="non-terminal residue" evidence="2">
    <location>
        <position position="1"/>
    </location>
</feature>
<keyword evidence="1" id="KW-0175">Coiled coil</keyword>
<comment type="caution">
    <text evidence="2">The sequence shown here is derived from an EMBL/GenBank/DDBJ whole genome shotgun (WGS) entry which is preliminary data.</text>
</comment>
<evidence type="ECO:0000256" key="1">
    <source>
        <dbReference type="SAM" id="Coils"/>
    </source>
</evidence>
<protein>
    <submittedName>
        <fullName evidence="2">Uncharacterized protein</fullName>
    </submittedName>
</protein>
<accession>X1A8S7</accession>
<dbReference type="EMBL" id="BART01008681">
    <property type="protein sequence ID" value="GAG56601.1"/>
    <property type="molecule type" value="Genomic_DNA"/>
</dbReference>
<gene>
    <name evidence="2" type="ORF">S01H4_19461</name>
</gene>
<dbReference type="InterPro" id="IPR017850">
    <property type="entry name" value="Alkaline_phosphatase_core_sf"/>
</dbReference>
<dbReference type="Gene3D" id="3.40.720.10">
    <property type="entry name" value="Alkaline Phosphatase, subunit A"/>
    <property type="match status" value="1"/>
</dbReference>
<name>X1A8S7_9ZZZZ</name>
<proteinExistence type="predicted"/>
<evidence type="ECO:0000313" key="2">
    <source>
        <dbReference type="EMBL" id="GAG56601.1"/>
    </source>
</evidence>
<reference evidence="2" key="1">
    <citation type="journal article" date="2014" name="Front. Microbiol.">
        <title>High frequency of phylogenetically diverse reductive dehalogenase-homologous genes in deep subseafloor sedimentary metagenomes.</title>
        <authorList>
            <person name="Kawai M."/>
            <person name="Futagami T."/>
            <person name="Toyoda A."/>
            <person name="Takaki Y."/>
            <person name="Nishi S."/>
            <person name="Hori S."/>
            <person name="Arai W."/>
            <person name="Tsubouchi T."/>
            <person name="Morono Y."/>
            <person name="Uchiyama I."/>
            <person name="Ito T."/>
            <person name="Fujiyama A."/>
            <person name="Inagaki F."/>
            <person name="Takami H."/>
        </authorList>
    </citation>
    <scope>NUCLEOTIDE SEQUENCE</scope>
    <source>
        <strain evidence="2">Expedition CK06-06</strain>
    </source>
</reference>
<dbReference type="AlphaFoldDB" id="X1A8S7"/>
<feature type="coiled-coil region" evidence="1">
    <location>
        <begin position="30"/>
        <end position="57"/>
    </location>
</feature>